<dbReference type="SUPFAM" id="SSF52833">
    <property type="entry name" value="Thioredoxin-like"/>
    <property type="match status" value="1"/>
</dbReference>
<dbReference type="Proteomes" id="UP000030689">
    <property type="component" value="Unassembled WGS sequence"/>
</dbReference>
<dbReference type="SMART" id="SM00594">
    <property type="entry name" value="UAS"/>
    <property type="match status" value="1"/>
</dbReference>
<reference evidence="4 5" key="1">
    <citation type="journal article" date="2013" name="Front. Plant Sci.">
        <title>The Reference Genome of the Halophytic Plant Eutrema salsugineum.</title>
        <authorList>
            <person name="Yang R."/>
            <person name="Jarvis D.E."/>
            <person name="Chen H."/>
            <person name="Beilstein M.A."/>
            <person name="Grimwood J."/>
            <person name="Jenkins J."/>
            <person name="Shu S."/>
            <person name="Prochnik S."/>
            <person name="Xin M."/>
            <person name="Ma C."/>
            <person name="Schmutz J."/>
            <person name="Wing R.A."/>
            <person name="Mitchell-Olds T."/>
            <person name="Schumaker K.S."/>
            <person name="Wang X."/>
        </authorList>
    </citation>
    <scope>NUCLEOTIDE SEQUENCE [LARGE SCALE GENOMIC DNA]</scope>
</reference>
<dbReference type="GO" id="GO:0043130">
    <property type="term" value="F:ubiquitin binding"/>
    <property type="evidence" value="ECO:0007669"/>
    <property type="project" value="TreeGrafter"/>
</dbReference>
<dbReference type="Pfam" id="PF13899">
    <property type="entry name" value="Thioredoxin_7"/>
    <property type="match status" value="1"/>
</dbReference>
<gene>
    <name evidence="4" type="ORF">EUTSA_v10027233mg</name>
</gene>
<dbReference type="AlphaFoldDB" id="V4ML15"/>
<proteinExistence type="predicted"/>
<name>V4ML15_EUTSA</name>
<dbReference type="SUPFAM" id="SSF46934">
    <property type="entry name" value="UBA-like"/>
    <property type="match status" value="1"/>
</dbReference>
<dbReference type="InterPro" id="IPR001012">
    <property type="entry name" value="UBX_dom"/>
</dbReference>
<sequence>MGATFSRANKQRVITTRSQLDKEINLFLNKEPYPALSMDERYDKLISSFLEIAVGQTVETATRFLETTNWNIEEAINLFLFDNNYDPSMYHDSARARTSDDTSESDDSTTSDEQELDSRLSSRPPPNLLFEGSFQEAKSTSSEENLWLIVNLQSRKEFASHTLNRDLWSNEAVSETVEAGFMLWQVYDHTIEGQKFSGFYRIGCAPPVVLVIDPITGQKMRMWSGEIEAQSFVEDLSRFMEANIGFSSNKNDQAPAPSWVEEFEKEDTCSSSNHINQVAGSSGEDFQKDNTWSSSNIIQQTVASSCVEEFENMEPWSSNNNYDHIVTPSWEPEFEDSSEVEEEESRILLCSLCVRFPDGRRKQRRFLKSEPVQLLWSFCYSQMEESEKKAFKLVQAIPGASKTLDYGANTTFDQSGLS</sequence>
<evidence type="ECO:0000256" key="1">
    <source>
        <dbReference type="ARBA" id="ARBA00022786"/>
    </source>
</evidence>
<dbReference type="Gene3D" id="3.10.20.90">
    <property type="entry name" value="Phosphatidylinositol 3-kinase Catalytic Subunit, Chain A, domain 1"/>
    <property type="match status" value="1"/>
</dbReference>
<organism evidence="4 5">
    <name type="scientific">Eutrema salsugineum</name>
    <name type="common">Saltwater cress</name>
    <name type="synonym">Sisymbrium salsugineum</name>
    <dbReference type="NCBI Taxonomy" id="72664"/>
    <lineage>
        <taxon>Eukaryota</taxon>
        <taxon>Viridiplantae</taxon>
        <taxon>Streptophyta</taxon>
        <taxon>Embryophyta</taxon>
        <taxon>Tracheophyta</taxon>
        <taxon>Spermatophyta</taxon>
        <taxon>Magnoliopsida</taxon>
        <taxon>eudicotyledons</taxon>
        <taxon>Gunneridae</taxon>
        <taxon>Pentapetalae</taxon>
        <taxon>rosids</taxon>
        <taxon>malvids</taxon>
        <taxon>Brassicales</taxon>
        <taxon>Brassicaceae</taxon>
        <taxon>Eutremeae</taxon>
        <taxon>Eutrema</taxon>
    </lineage>
</organism>
<dbReference type="Pfam" id="PF00789">
    <property type="entry name" value="UBX"/>
    <property type="match status" value="1"/>
</dbReference>
<feature type="compositionally biased region" description="Acidic residues" evidence="2">
    <location>
        <begin position="101"/>
        <end position="115"/>
    </location>
</feature>
<dbReference type="Gramene" id="ESQ56212">
    <property type="protein sequence ID" value="ESQ56212"/>
    <property type="gene ID" value="EUTSA_v10027233mg"/>
</dbReference>
<dbReference type="Pfam" id="PF14555">
    <property type="entry name" value="UBA_4"/>
    <property type="match status" value="1"/>
</dbReference>
<dbReference type="GO" id="GO:0005634">
    <property type="term" value="C:nucleus"/>
    <property type="evidence" value="ECO:0007669"/>
    <property type="project" value="TreeGrafter"/>
</dbReference>
<evidence type="ECO:0000313" key="4">
    <source>
        <dbReference type="EMBL" id="ESQ56212.1"/>
    </source>
</evidence>
<dbReference type="STRING" id="72664.V4ML15"/>
<dbReference type="KEGG" id="eus:EUTSA_v10027233mg"/>
<dbReference type="EMBL" id="KI517384">
    <property type="protein sequence ID" value="ESQ56212.1"/>
    <property type="molecule type" value="Genomic_DNA"/>
</dbReference>
<dbReference type="PROSITE" id="PS50033">
    <property type="entry name" value="UBX"/>
    <property type="match status" value="1"/>
</dbReference>
<evidence type="ECO:0000256" key="2">
    <source>
        <dbReference type="SAM" id="MobiDB-lite"/>
    </source>
</evidence>
<feature type="domain" description="UBX" evidence="3">
    <location>
        <begin position="345"/>
        <end position="418"/>
    </location>
</feature>
<dbReference type="InterPro" id="IPR050730">
    <property type="entry name" value="UBX_domain-protein"/>
</dbReference>
<dbReference type="OMA" id="NWNIDES"/>
<dbReference type="InterPro" id="IPR036249">
    <property type="entry name" value="Thioredoxin-like_sf"/>
</dbReference>
<evidence type="ECO:0000259" key="3">
    <source>
        <dbReference type="PROSITE" id="PS50033"/>
    </source>
</evidence>
<keyword evidence="5" id="KW-1185">Reference proteome</keyword>
<dbReference type="eggNOG" id="KOG1364">
    <property type="taxonomic scope" value="Eukaryota"/>
</dbReference>
<dbReference type="PANTHER" id="PTHR23322">
    <property type="entry name" value="FAS-ASSOCIATED PROTEIN"/>
    <property type="match status" value="1"/>
</dbReference>
<keyword evidence="1" id="KW-0833">Ubl conjugation pathway</keyword>
<dbReference type="CDD" id="cd01767">
    <property type="entry name" value="UBX"/>
    <property type="match status" value="1"/>
</dbReference>
<dbReference type="InterPro" id="IPR029071">
    <property type="entry name" value="Ubiquitin-like_domsf"/>
</dbReference>
<dbReference type="SUPFAM" id="SSF54236">
    <property type="entry name" value="Ubiquitin-like"/>
    <property type="match status" value="1"/>
</dbReference>
<evidence type="ECO:0000313" key="5">
    <source>
        <dbReference type="Proteomes" id="UP000030689"/>
    </source>
</evidence>
<protein>
    <recommendedName>
        <fullName evidence="3">UBX domain-containing protein</fullName>
    </recommendedName>
</protein>
<feature type="region of interest" description="Disordered" evidence="2">
    <location>
        <begin position="92"/>
        <end position="127"/>
    </location>
</feature>
<dbReference type="InterPro" id="IPR009060">
    <property type="entry name" value="UBA-like_sf"/>
</dbReference>
<dbReference type="Gene3D" id="1.10.8.10">
    <property type="entry name" value="DNA helicase RuvA subunit, C-terminal domain"/>
    <property type="match status" value="1"/>
</dbReference>
<dbReference type="Gene3D" id="3.40.30.10">
    <property type="entry name" value="Glutaredoxin"/>
    <property type="match status" value="1"/>
</dbReference>
<dbReference type="PANTHER" id="PTHR23322:SF69">
    <property type="entry name" value="UBX DOMAIN-CONTAINING PROTEIN"/>
    <property type="match status" value="1"/>
</dbReference>
<dbReference type="InterPro" id="IPR006577">
    <property type="entry name" value="UAS"/>
</dbReference>
<accession>V4ML15</accession>
<dbReference type="GO" id="GO:0043161">
    <property type="term" value="P:proteasome-mediated ubiquitin-dependent protein catabolic process"/>
    <property type="evidence" value="ECO:0007669"/>
    <property type="project" value="TreeGrafter"/>
</dbReference>
<dbReference type="CDD" id="cd02958">
    <property type="entry name" value="UAS"/>
    <property type="match status" value="1"/>
</dbReference>